<dbReference type="GO" id="GO:0030246">
    <property type="term" value="F:carbohydrate binding"/>
    <property type="evidence" value="ECO:0007669"/>
    <property type="project" value="InterPro"/>
</dbReference>
<dbReference type="InterPro" id="IPR017853">
    <property type="entry name" value="GH"/>
</dbReference>
<feature type="compositionally biased region" description="Basic and acidic residues" evidence="7">
    <location>
        <begin position="516"/>
        <end position="529"/>
    </location>
</feature>
<dbReference type="Proteomes" id="UP000265663">
    <property type="component" value="Unassembled WGS sequence"/>
</dbReference>
<dbReference type="PROSITE" id="PS00129">
    <property type="entry name" value="GLYCOSYL_HYDROL_F31_1"/>
    <property type="match status" value="1"/>
</dbReference>
<evidence type="ECO:0000256" key="1">
    <source>
        <dbReference type="ARBA" id="ARBA00001657"/>
    </source>
</evidence>
<dbReference type="InterPro" id="IPR025887">
    <property type="entry name" value="Glyco_hydro_31_N_dom"/>
</dbReference>
<evidence type="ECO:0000256" key="2">
    <source>
        <dbReference type="ARBA" id="ARBA00007806"/>
    </source>
</evidence>
<protein>
    <recommendedName>
        <fullName evidence="3">alpha-glucosidase</fullName>
        <ecNumber evidence="3">3.2.1.20</ecNumber>
    </recommendedName>
</protein>
<comment type="similarity">
    <text evidence="2 6">Belongs to the glycosyl hydrolase 31 family.</text>
</comment>
<evidence type="ECO:0000256" key="8">
    <source>
        <dbReference type="SAM" id="SignalP"/>
    </source>
</evidence>
<evidence type="ECO:0000313" key="13">
    <source>
        <dbReference type="Proteomes" id="UP000265663"/>
    </source>
</evidence>
<evidence type="ECO:0000256" key="7">
    <source>
        <dbReference type="SAM" id="MobiDB-lite"/>
    </source>
</evidence>
<gene>
    <name evidence="12" type="ORF">GMOD_00001610</name>
</gene>
<dbReference type="Gene3D" id="2.60.40.1760">
    <property type="entry name" value="glycosyl hydrolase (family 31)"/>
    <property type="match status" value="1"/>
</dbReference>
<evidence type="ECO:0000259" key="11">
    <source>
        <dbReference type="Pfam" id="PF21365"/>
    </source>
</evidence>
<evidence type="ECO:0000256" key="3">
    <source>
        <dbReference type="ARBA" id="ARBA00012741"/>
    </source>
</evidence>
<dbReference type="GO" id="GO:0005975">
    <property type="term" value="P:carbohydrate metabolic process"/>
    <property type="evidence" value="ECO:0007669"/>
    <property type="project" value="InterPro"/>
</dbReference>
<feature type="region of interest" description="Disordered" evidence="7">
    <location>
        <begin position="470"/>
        <end position="529"/>
    </location>
</feature>
<dbReference type="Gene3D" id="2.60.40.1180">
    <property type="entry name" value="Golgi alpha-mannosidase II"/>
    <property type="match status" value="2"/>
</dbReference>
<keyword evidence="13" id="KW-1185">Reference proteome</keyword>
<dbReference type="CDD" id="cd06602">
    <property type="entry name" value="GH31_MGAM_SI_GAA"/>
    <property type="match status" value="1"/>
</dbReference>
<dbReference type="PANTHER" id="PTHR22762">
    <property type="entry name" value="ALPHA-GLUCOSIDASE"/>
    <property type="match status" value="1"/>
</dbReference>
<dbReference type="InterPro" id="IPR048395">
    <property type="entry name" value="Glyco_hydro_31_C"/>
</dbReference>
<dbReference type="SUPFAM" id="SSF51445">
    <property type="entry name" value="(Trans)glycosidases"/>
    <property type="match status" value="1"/>
</dbReference>
<dbReference type="AlphaFoldDB" id="A0A3M7LZN9"/>
<sequence>MGNARPFRRASALLVMFTRLLLGLAACSSLISAIPISHDHTEVSRFIASRAPVDNCTGYSASNVVQSDSGLTADLTLLGVGCNLYSEDIKDLKLVVEYQTNERLHVKIYDAAEQVFQVQEEVFPRPKNGDAANPALVFGINQNPFSFAVKRKDNGEVLFDSSATPLVFEKQYVRLRTKLPNNPNIYGLGEHSDSFRFHTDNYERVLLNAESPNIPNNANLYGTHPIYFDHRGDKGTHGVFLLNSSPMQINVKKADSGYNYLEYNTIGGVIDLYFMAGSKPADVSRQYADIAGFSPMYPYWTFGFHQCKYGYWDVNMVAEVVGNYSTAGIPLEVMWTDIDYMNLREDFTTDPDRFPITKMHELTTTLHARDQKYILILDPGVHAVSNYDTYQKGHDMDVFLKAADGSDMLGVQWPGAVAWPDWFAPNTEKWWTGQFQSFFNADNGVDIDGVWVDMNEASNFCQDPTNCNPRQQAIDQNIPPPPTHAPRPNTGRPIPGFPADFQPGSSNATKRSLVARQDKGNQKGFPDREWFSPAYHVNSHLGDVSRQTIPMNTTNYDGSYQYDTHNVYGTMMARTTRESMLARRPALRPFVLTRSTFAGAGRSVAHWFGDNFSNWEDYRTTVRQMLSFVSMHQMPMVGSDVCGFNGNADQYMCARWAMLGAFQPFYRNHAELSTIQQEFYQWPIVTAAAKKAIEARYKLLDYIYTGLYYQTKDGTPMINPLFFLYPNDEKTFGLQEQWFYGDALLVSPVMADYSDTVTFYMPNDLFYDYWTYGKVQGQGQNVTVSNLTYTDIPVHIRGGTIIPQRINSANTTTALRKQDFSILVAPGADGKASGRLYLDDGESLVQGSTSEISFSYETGKFSATGSFGYVGKNGESITVASVVVLGQDKPGVSGEFDASKGTITMKGPWELKGAFSVDL</sequence>
<dbReference type="InterPro" id="IPR013780">
    <property type="entry name" value="Glyco_hydro_b"/>
</dbReference>
<dbReference type="GO" id="GO:0004558">
    <property type="term" value="F:alpha-1,4-glucosidase activity"/>
    <property type="evidence" value="ECO:0007669"/>
    <property type="project" value="UniProtKB-EC"/>
</dbReference>
<evidence type="ECO:0000259" key="10">
    <source>
        <dbReference type="Pfam" id="PF13802"/>
    </source>
</evidence>
<feature type="domain" description="Glycosyl hydrolase family 31 C-terminal" evidence="11">
    <location>
        <begin position="714"/>
        <end position="802"/>
    </location>
</feature>
<dbReference type="Pfam" id="PF01055">
    <property type="entry name" value="Glyco_hydro_31_2nd"/>
    <property type="match status" value="1"/>
</dbReference>
<comment type="catalytic activity">
    <reaction evidence="1">
        <text>Hydrolysis of terminal, non-reducing (1-&gt;4)-linked alpha-D-glucose residues with release of alpha-D-glucose.</text>
        <dbReference type="EC" id="3.2.1.20"/>
    </reaction>
</comment>
<proteinExistence type="inferred from homology"/>
<dbReference type="SUPFAM" id="SSF74650">
    <property type="entry name" value="Galactose mutarotase-like"/>
    <property type="match status" value="1"/>
</dbReference>
<dbReference type="EC" id="3.2.1.20" evidence="3"/>
<keyword evidence="4 6" id="KW-0378">Hydrolase</keyword>
<evidence type="ECO:0000256" key="5">
    <source>
        <dbReference type="ARBA" id="ARBA00023295"/>
    </source>
</evidence>
<keyword evidence="8" id="KW-0732">Signal</keyword>
<feature type="chain" id="PRO_5018117895" description="alpha-glucosidase" evidence="8">
    <location>
        <begin position="34"/>
        <end position="919"/>
    </location>
</feature>
<dbReference type="InterPro" id="IPR030458">
    <property type="entry name" value="Glyco_hydro_31_AS"/>
</dbReference>
<name>A0A3M7LZN9_9PLEO</name>
<feature type="domain" description="Glycoside hydrolase family 31 N-terminal" evidence="10">
    <location>
        <begin position="137"/>
        <end position="249"/>
    </location>
</feature>
<dbReference type="InterPro" id="IPR000322">
    <property type="entry name" value="Glyco_hydro_31_TIM"/>
</dbReference>
<dbReference type="SUPFAM" id="SSF51011">
    <property type="entry name" value="Glycosyl hydrolase domain"/>
    <property type="match status" value="1"/>
</dbReference>
<evidence type="ECO:0000256" key="6">
    <source>
        <dbReference type="RuleBase" id="RU361185"/>
    </source>
</evidence>
<evidence type="ECO:0000259" key="9">
    <source>
        <dbReference type="Pfam" id="PF01055"/>
    </source>
</evidence>
<organism evidence="12 13">
    <name type="scientific">Pyrenophora seminiperda CCB06</name>
    <dbReference type="NCBI Taxonomy" id="1302712"/>
    <lineage>
        <taxon>Eukaryota</taxon>
        <taxon>Fungi</taxon>
        <taxon>Dikarya</taxon>
        <taxon>Ascomycota</taxon>
        <taxon>Pezizomycotina</taxon>
        <taxon>Dothideomycetes</taxon>
        <taxon>Pleosporomycetidae</taxon>
        <taxon>Pleosporales</taxon>
        <taxon>Pleosporineae</taxon>
        <taxon>Pleosporaceae</taxon>
        <taxon>Pyrenophora</taxon>
    </lineage>
</organism>
<evidence type="ECO:0000256" key="4">
    <source>
        <dbReference type="ARBA" id="ARBA00022801"/>
    </source>
</evidence>
<dbReference type="InterPro" id="IPR011013">
    <property type="entry name" value="Gal_mutarotase_sf_dom"/>
</dbReference>
<dbReference type="PANTHER" id="PTHR22762:SF95">
    <property type="entry name" value="ALPHA_BETA-GLUCOSIDASE AGDC-RELATED"/>
    <property type="match status" value="1"/>
</dbReference>
<feature type="signal peptide" evidence="8">
    <location>
        <begin position="1"/>
        <end position="33"/>
    </location>
</feature>
<dbReference type="Pfam" id="PF13802">
    <property type="entry name" value="Gal_mutarotas_2"/>
    <property type="match status" value="1"/>
</dbReference>
<reference evidence="12 13" key="1">
    <citation type="journal article" date="2014" name="PLoS ONE">
        <title>De novo Genome Assembly of the Fungal Plant Pathogen Pyrenophora semeniperda.</title>
        <authorList>
            <person name="Soliai M.M."/>
            <person name="Meyer S.E."/>
            <person name="Udall J.A."/>
            <person name="Elzinga D.E."/>
            <person name="Hermansen R.A."/>
            <person name="Bodily P.M."/>
            <person name="Hart A.A."/>
            <person name="Coleman C.E."/>
        </authorList>
    </citation>
    <scope>NUCLEOTIDE SEQUENCE [LARGE SCALE GENOMIC DNA]</scope>
    <source>
        <strain evidence="12 13">CCB06</strain>
        <tissue evidence="12">Mycelium</tissue>
    </source>
</reference>
<feature type="domain" description="Glycoside hydrolase family 31 TIM barrel" evidence="9">
    <location>
        <begin position="295"/>
        <end position="705"/>
    </location>
</feature>
<dbReference type="EMBL" id="KE747810">
    <property type="protein sequence ID" value="RMZ67652.1"/>
    <property type="molecule type" value="Genomic_DNA"/>
</dbReference>
<dbReference type="OrthoDB" id="5839090at2759"/>
<keyword evidence="5 6" id="KW-0326">Glycosidase</keyword>
<dbReference type="CDD" id="cd14752">
    <property type="entry name" value="GH31_N"/>
    <property type="match status" value="1"/>
</dbReference>
<dbReference type="Gene3D" id="3.20.20.80">
    <property type="entry name" value="Glycosidases"/>
    <property type="match status" value="1"/>
</dbReference>
<evidence type="ECO:0000313" key="12">
    <source>
        <dbReference type="EMBL" id="RMZ67652.1"/>
    </source>
</evidence>
<dbReference type="Pfam" id="PF21365">
    <property type="entry name" value="Glyco_hydro_31_3rd"/>
    <property type="match status" value="1"/>
</dbReference>
<accession>A0A3M7LZN9</accession>